<sequence>MGMPMKIVDVNEELSIIPDTPVSFSPGAKPLTGKPTLVLSELSTDGSRHSAPPQKRYTHRRRSSFVVQRQLALQEKNGLLLSPDAGPTGETQAACWNRQATAAAKLRRGNYDELNYAPVDQVEKKPTRPPCKPFSRRTELLVSKAMATPSRSPTNSLIQKPSQKRQEVPSFSPESKVDVCREKQPRAKKKDIVPVPSLSTFSLVENDALEEVMRLINEPKNTSLPKRLRVDRSYIDTRIDREQRALQATSFTTAAKTTPVDAEVQQIDPNDSFSALNLSDWSLDGEREEVHVRVGKLDYESPYSSRPFFRGRVTAVESCHDRIFAIVTLISNVSRDVSTRPELLGLELTDSWAETELHVGDVVHVIPGVGGFTRGRHIVIGDSNSVDPETKQSLTPSFVVVHPDLLIAGTKLVGSLYCSRRSALEHFWPSGEDDDFLAISTTIAAETSHDNPGRVMLVGSLVHEMFQKLIVMDRPTKSDAHNFVESVLRRPDTVLSMYACKCKASEIRTAVSGYILRVLDWIETYCEKPDQAQQRLRKCAPSPSSHPSVHKIVDIEENIWSTKFGIKGKIDLSALCHLPPSYIRQPSSCRTESASDGLKADWDLLSLVPIELKTGRPSYSVEHKGQVLVYMLMLLDRYGSTYSSSSVSGAAKTASGGWLVYLQEQVYADTGMGSNRPQRNSSLPGMIKPDMGSFRGLIQTRNRVASSLHAVTESSGLPVTDPATCGDRWFPRLPSPIKKLHSCRSCPAQLACSLFDTSSSGSLGRSKTHRPSQDSTAGANSIDTVGDLLLARRSHLSAQHLSFFSHWSQLLMMENHSSDRLEKTIEQLVGASFVSNSSSPSALGSVRHLKIVTSDCSDKAASGCYRIILGPPRGRDDLAEPKIIPESGLSPGDLVIVSSDDGQHVGFTLATIGSDPSVSNENVPPGCICLLTDRPLPSWIDFFRLDRYPSSKSTELSLCNLIGLMQDSSLCRYLRETIIDGCRPTFSPTIPKRVISEIRPIMKELNHAQRTAILRVLMSEQYVLIKGFPGTGKTETLASLLRVLILLGKNVLVVAHTHSAVDNLLTRLIQSGEKKILRLGKADRISPDLMQYSFEFLVSQQLSKNSGSSRLSTTDFINSLIDEAAVVGCTALAASGGAGGRHVALGRKRFNLVLVDEASQLLLPTALGALLCLSSSRVDNDAAGRFVLVGDPCQLPPLVQSRKARQAGLDQSLFTYLLNLGQEKSKSDGRLPISGSCTSFGTQTSATVELNVQYRMNAPILSLANELCYANAMRCANTIVANCTLSDRLNHCSDESPIWLKRALSSALADAAIYLDTCQLNICSSKTSVGGQKLNNPTEAAIICHILHKWIALGLSPSDVGIISPHRIQVALFRRLLNSPDCSSCPSSTRCCHDLNQVEVNTVDQFQGRDKRAVLLSLTLCTHSQPLDSVTSTQSSSLGIPRTLLDDLPRLAVALTRAKHKLVIVGCSGGCVQAQKEGLNHSSGPLDQLFNLFRKLGGYECMSVSSCPPFVTKPNE</sequence>
<evidence type="ECO:0000256" key="19">
    <source>
        <dbReference type="RuleBase" id="RU367041"/>
    </source>
</evidence>
<proteinExistence type="inferred from homology"/>
<dbReference type="InterPro" id="IPR014808">
    <property type="entry name" value="DNA_replication_fac_Dna2_N"/>
</dbReference>
<dbReference type="Gene3D" id="3.90.320.10">
    <property type="match status" value="1"/>
</dbReference>
<keyword evidence="6 19" id="KW-0479">Metal-binding</keyword>
<dbReference type="GO" id="GO:0051539">
    <property type="term" value="F:4 iron, 4 sulfur cluster binding"/>
    <property type="evidence" value="ECO:0007669"/>
    <property type="project" value="UniProtKB-UniRule"/>
</dbReference>
<keyword evidence="12 19" id="KW-0408">Iron</keyword>
<dbReference type="PANTHER" id="PTHR10887:SF433">
    <property type="entry name" value="DNA REPLICATION ATP-DEPENDENT HELICASE_NUCLEASE DNA2"/>
    <property type="match status" value="1"/>
</dbReference>
<reference evidence="22" key="1">
    <citation type="submission" date="2024-06" db="EMBL/GenBank/DDBJ databases">
        <authorList>
            <person name="Liu X."/>
            <person name="Lenzi L."/>
            <person name="Haldenby T S."/>
            <person name="Uol C."/>
        </authorList>
    </citation>
    <scope>NUCLEOTIDE SEQUENCE</scope>
</reference>
<protein>
    <recommendedName>
        <fullName evidence="19">DNA replication ATP-dependent helicase/nuclease</fullName>
        <ecNumber evidence="19">3.1.-.-</ecNumber>
        <ecNumber evidence="19">3.6.4.12</ecNumber>
    </recommendedName>
</protein>
<feature type="region of interest" description="Disordered" evidence="20">
    <location>
        <begin position="144"/>
        <end position="178"/>
    </location>
</feature>
<evidence type="ECO:0000256" key="18">
    <source>
        <dbReference type="ARBA" id="ARBA00048432"/>
    </source>
</evidence>
<evidence type="ECO:0000256" key="12">
    <source>
        <dbReference type="ARBA" id="ARBA00023004"/>
    </source>
</evidence>
<keyword evidence="17 19" id="KW-0511">Multifunctional enzyme</keyword>
<evidence type="ECO:0000256" key="15">
    <source>
        <dbReference type="ARBA" id="ARBA00023204"/>
    </source>
</evidence>
<dbReference type="GO" id="GO:0046872">
    <property type="term" value="F:metal ion binding"/>
    <property type="evidence" value="ECO:0007669"/>
    <property type="project" value="UniProtKB-UniRule"/>
</dbReference>
<dbReference type="GO" id="GO:0005694">
    <property type="term" value="C:chromosome"/>
    <property type="evidence" value="ECO:0007669"/>
    <property type="project" value="UniProtKB-SubCell"/>
</dbReference>
<dbReference type="GO" id="GO:0003677">
    <property type="term" value="F:DNA binding"/>
    <property type="evidence" value="ECO:0007669"/>
    <property type="project" value="UniProtKB-UniRule"/>
</dbReference>
<dbReference type="GO" id="GO:0033567">
    <property type="term" value="P:DNA replication, Okazaki fragment processing"/>
    <property type="evidence" value="ECO:0007669"/>
    <property type="project" value="UniProtKB-UniRule"/>
</dbReference>
<evidence type="ECO:0000256" key="3">
    <source>
        <dbReference type="ARBA" id="ARBA00022485"/>
    </source>
</evidence>
<dbReference type="CDD" id="cd18808">
    <property type="entry name" value="SF1_C_Upf1"/>
    <property type="match status" value="1"/>
</dbReference>
<organism evidence="22 23">
    <name type="scientific">Calicophoron daubneyi</name>
    <name type="common">Rumen fluke</name>
    <name type="synonym">Paramphistomum daubneyi</name>
    <dbReference type="NCBI Taxonomy" id="300641"/>
    <lineage>
        <taxon>Eukaryota</taxon>
        <taxon>Metazoa</taxon>
        <taxon>Spiralia</taxon>
        <taxon>Lophotrochozoa</taxon>
        <taxon>Platyhelminthes</taxon>
        <taxon>Trematoda</taxon>
        <taxon>Digenea</taxon>
        <taxon>Plagiorchiida</taxon>
        <taxon>Pronocephalata</taxon>
        <taxon>Paramphistomoidea</taxon>
        <taxon>Paramphistomidae</taxon>
        <taxon>Calicophoron</taxon>
    </lineage>
</organism>
<dbReference type="PANTHER" id="PTHR10887">
    <property type="entry name" value="DNA2/NAM7 HELICASE FAMILY"/>
    <property type="match status" value="1"/>
</dbReference>
<dbReference type="InterPro" id="IPR011604">
    <property type="entry name" value="PDDEXK-like_dom_sf"/>
</dbReference>
<dbReference type="Gene3D" id="3.40.50.300">
    <property type="entry name" value="P-loop containing nucleotide triphosphate hydrolases"/>
    <property type="match status" value="2"/>
</dbReference>
<dbReference type="InterPro" id="IPR027417">
    <property type="entry name" value="P-loop_NTPase"/>
</dbReference>
<dbReference type="InterPro" id="IPR041677">
    <property type="entry name" value="DNA2/NAM7_AAA_11"/>
</dbReference>
<dbReference type="PROSITE" id="PS51192">
    <property type="entry name" value="HELICASE_ATP_BIND_1"/>
    <property type="match status" value="1"/>
</dbReference>
<keyword evidence="9 19" id="KW-0378">Hydrolase</keyword>
<dbReference type="Pfam" id="PF13087">
    <property type="entry name" value="AAA_12"/>
    <property type="match status" value="1"/>
</dbReference>
<dbReference type="EC" id="3.6.4.12" evidence="19"/>
<keyword evidence="13 19" id="KW-0411">Iron-sulfur</keyword>
<comment type="function">
    <text evidence="19">Key enzyme involved in DNA replication and DNA repair. Involved in Okazaki fragments processing by cleaving long flaps that escape FEN1: flaps that are longer than 27 nucleotides are coated by replication protein A complex (RPA), leading to recruit DNA2 which cleaves the flap until it is too short to bind RPA and becomes a substrate for FEN1. Also involved in 5'-end resection of DNA during double-strand break (DSB) repair by mediating the cleavage of 5'-ssDNA.</text>
</comment>
<evidence type="ECO:0000256" key="6">
    <source>
        <dbReference type="ARBA" id="ARBA00022723"/>
    </source>
</evidence>
<evidence type="ECO:0000256" key="17">
    <source>
        <dbReference type="ARBA" id="ARBA00023268"/>
    </source>
</evidence>
<dbReference type="GO" id="GO:0005737">
    <property type="term" value="C:cytoplasm"/>
    <property type="evidence" value="ECO:0007669"/>
    <property type="project" value="TreeGrafter"/>
</dbReference>
<keyword evidence="8 19" id="KW-0227">DNA damage</keyword>
<dbReference type="Pfam" id="PF13086">
    <property type="entry name" value="AAA_11"/>
    <property type="match status" value="2"/>
</dbReference>
<dbReference type="InterPro" id="IPR041679">
    <property type="entry name" value="DNA2/NAM7-like_C"/>
</dbReference>
<gene>
    <name evidence="22" type="ORF">CDAUBV1_LOCUS13981</name>
</gene>
<comment type="catalytic activity">
    <reaction evidence="18">
        <text>ATP + H2O = ADP + phosphate + H(+)</text>
        <dbReference type="Rhea" id="RHEA:13065"/>
        <dbReference type="ChEBI" id="CHEBI:15377"/>
        <dbReference type="ChEBI" id="CHEBI:15378"/>
        <dbReference type="ChEBI" id="CHEBI:30616"/>
        <dbReference type="ChEBI" id="CHEBI:43474"/>
        <dbReference type="ChEBI" id="CHEBI:456216"/>
        <dbReference type="EC" id="3.6.4.12"/>
    </reaction>
    <physiologicalReaction direction="left-to-right" evidence="18">
        <dbReference type="Rhea" id="RHEA:13066"/>
    </physiologicalReaction>
</comment>
<evidence type="ECO:0000256" key="11">
    <source>
        <dbReference type="ARBA" id="ARBA00022840"/>
    </source>
</evidence>
<dbReference type="InterPro" id="IPR047187">
    <property type="entry name" value="SF1_C_Upf1"/>
</dbReference>
<evidence type="ECO:0000256" key="1">
    <source>
        <dbReference type="ARBA" id="ARBA00001966"/>
    </source>
</evidence>
<comment type="caution">
    <text evidence="22">The sequence shown here is derived from an EMBL/GenBank/DDBJ whole genome shotgun (WGS) entry which is preliminary data.</text>
</comment>
<dbReference type="GO" id="GO:0071932">
    <property type="term" value="P:replication fork reversal"/>
    <property type="evidence" value="ECO:0007669"/>
    <property type="project" value="TreeGrafter"/>
</dbReference>
<accession>A0AAV2TR32</accession>
<feature type="domain" description="Helicase ATP-binding" evidence="21">
    <location>
        <begin position="1014"/>
        <end position="1195"/>
    </location>
</feature>
<dbReference type="SUPFAM" id="SSF52540">
    <property type="entry name" value="P-loop containing nucleoside triphosphate hydrolases"/>
    <property type="match status" value="1"/>
</dbReference>
<comment type="subcellular location">
    <subcellularLocation>
        <location evidence="19">Nucleus</location>
    </subcellularLocation>
    <subcellularLocation>
        <location evidence="19">Chromosome</location>
    </subcellularLocation>
</comment>
<dbReference type="EMBL" id="CAXLJL010000556">
    <property type="protein sequence ID" value="CAL5138917.1"/>
    <property type="molecule type" value="Genomic_DNA"/>
</dbReference>
<keyword evidence="7 19" id="KW-0547">Nucleotide-binding</keyword>
<keyword evidence="11 19" id="KW-0067">ATP-binding</keyword>
<evidence type="ECO:0000259" key="21">
    <source>
        <dbReference type="PROSITE" id="PS51192"/>
    </source>
</evidence>
<feature type="compositionally biased region" description="Polar residues" evidence="20">
    <location>
        <begin position="149"/>
        <end position="161"/>
    </location>
</feature>
<dbReference type="InterPro" id="IPR014001">
    <property type="entry name" value="Helicase_ATP-bd"/>
</dbReference>
<evidence type="ECO:0000313" key="22">
    <source>
        <dbReference type="EMBL" id="CAL5138917.1"/>
    </source>
</evidence>
<evidence type="ECO:0000256" key="8">
    <source>
        <dbReference type="ARBA" id="ARBA00022763"/>
    </source>
</evidence>
<dbReference type="Pfam" id="PF08696">
    <property type="entry name" value="Dna2"/>
    <property type="match status" value="1"/>
</dbReference>
<keyword evidence="10 19" id="KW-0347">Helicase</keyword>
<evidence type="ECO:0000313" key="23">
    <source>
        <dbReference type="Proteomes" id="UP001497525"/>
    </source>
</evidence>
<evidence type="ECO:0000256" key="4">
    <source>
        <dbReference type="ARBA" id="ARBA00022705"/>
    </source>
</evidence>
<keyword evidence="14 19" id="KW-0238">DNA-binding</keyword>
<evidence type="ECO:0000256" key="7">
    <source>
        <dbReference type="ARBA" id="ARBA00022741"/>
    </source>
</evidence>
<dbReference type="GO" id="GO:0017116">
    <property type="term" value="F:single-stranded DNA helicase activity"/>
    <property type="evidence" value="ECO:0007669"/>
    <property type="project" value="UniProtKB-UniRule"/>
</dbReference>
<dbReference type="GO" id="GO:0005634">
    <property type="term" value="C:nucleus"/>
    <property type="evidence" value="ECO:0007669"/>
    <property type="project" value="UniProtKB-SubCell"/>
</dbReference>
<evidence type="ECO:0000256" key="9">
    <source>
        <dbReference type="ARBA" id="ARBA00022801"/>
    </source>
</evidence>
<dbReference type="Proteomes" id="UP001497525">
    <property type="component" value="Unassembled WGS sequence"/>
</dbReference>
<evidence type="ECO:0000256" key="2">
    <source>
        <dbReference type="ARBA" id="ARBA00007913"/>
    </source>
</evidence>
<dbReference type="GO" id="GO:0005524">
    <property type="term" value="F:ATP binding"/>
    <property type="evidence" value="ECO:0007669"/>
    <property type="project" value="UniProtKB-UniRule"/>
</dbReference>
<dbReference type="EC" id="3.1.-.-" evidence="19"/>
<dbReference type="InterPro" id="IPR045055">
    <property type="entry name" value="DNA2/NAM7-like"/>
</dbReference>
<keyword evidence="4 19" id="KW-0235">DNA replication</keyword>
<name>A0AAV2TR32_CALDB</name>
<keyword evidence="15 19" id="KW-0234">DNA repair</keyword>
<comment type="cofactor">
    <cofactor evidence="1">
        <name>[4Fe-4S] cluster</name>
        <dbReference type="ChEBI" id="CHEBI:49883"/>
    </cofactor>
</comment>
<dbReference type="GO" id="GO:0017108">
    <property type="term" value="F:5'-flap endonuclease activity"/>
    <property type="evidence" value="ECO:0007669"/>
    <property type="project" value="UniProtKB-UniRule"/>
</dbReference>
<keyword evidence="19" id="KW-0158">Chromosome</keyword>
<feature type="region of interest" description="Disordered" evidence="20">
    <location>
        <begin position="759"/>
        <end position="779"/>
    </location>
</feature>
<evidence type="ECO:0000256" key="20">
    <source>
        <dbReference type="SAM" id="MobiDB-lite"/>
    </source>
</evidence>
<keyword evidence="3 19" id="KW-0004">4Fe-4S</keyword>
<evidence type="ECO:0000256" key="13">
    <source>
        <dbReference type="ARBA" id="ARBA00023014"/>
    </source>
</evidence>
<comment type="similarity">
    <text evidence="2 19">Belongs to the DNA2/NAM7 helicase family.</text>
</comment>
<dbReference type="GO" id="GO:0006281">
    <property type="term" value="P:DNA repair"/>
    <property type="evidence" value="ECO:0007669"/>
    <property type="project" value="UniProtKB-KW"/>
</dbReference>
<evidence type="ECO:0000256" key="10">
    <source>
        <dbReference type="ARBA" id="ARBA00022806"/>
    </source>
</evidence>
<evidence type="ECO:0000256" key="5">
    <source>
        <dbReference type="ARBA" id="ARBA00022722"/>
    </source>
</evidence>
<evidence type="ECO:0000256" key="16">
    <source>
        <dbReference type="ARBA" id="ARBA00023242"/>
    </source>
</evidence>
<evidence type="ECO:0000256" key="14">
    <source>
        <dbReference type="ARBA" id="ARBA00023125"/>
    </source>
</evidence>
<keyword evidence="5 19" id="KW-0540">Nuclease</keyword>
<feature type="region of interest" description="Disordered" evidence="20">
    <location>
        <begin position="42"/>
        <end position="62"/>
    </location>
</feature>
<keyword evidence="16 19" id="KW-0539">Nucleus</keyword>